<dbReference type="Ensembl" id="ENSLLET00000042984.1">
    <property type="protein sequence ID" value="ENSLLEP00000041326.1"/>
    <property type="gene ID" value="ENSLLEG00000026290.1"/>
</dbReference>
<name>A0A8C5QTH6_9ANUR</name>
<reference evidence="2" key="2">
    <citation type="submission" date="2025-09" db="UniProtKB">
        <authorList>
            <consortium name="Ensembl"/>
        </authorList>
    </citation>
    <scope>IDENTIFICATION</scope>
</reference>
<organism evidence="2 3">
    <name type="scientific">Leptobrachium leishanense</name>
    <name type="common">Leishan spiny toad</name>
    <dbReference type="NCBI Taxonomy" id="445787"/>
    <lineage>
        <taxon>Eukaryota</taxon>
        <taxon>Metazoa</taxon>
        <taxon>Chordata</taxon>
        <taxon>Craniata</taxon>
        <taxon>Vertebrata</taxon>
        <taxon>Euteleostomi</taxon>
        <taxon>Amphibia</taxon>
        <taxon>Batrachia</taxon>
        <taxon>Anura</taxon>
        <taxon>Pelobatoidea</taxon>
        <taxon>Megophryidae</taxon>
        <taxon>Leptobrachium</taxon>
    </lineage>
</organism>
<dbReference type="Proteomes" id="UP000694569">
    <property type="component" value="Unplaced"/>
</dbReference>
<sequence>MAQRFHSWAYSPNQAARFQMFDLIHLARKWLQPEVNSATKIVENLVMDHFQRGLPTPLRRWVNQGNPQTADQLIAVMRELCKLMGIKQLRTSVYHPQT</sequence>
<protein>
    <recommendedName>
        <fullName evidence="1">SCAN box domain-containing protein</fullName>
    </recommendedName>
</protein>
<keyword evidence="3" id="KW-1185">Reference proteome</keyword>
<dbReference type="InterPro" id="IPR038269">
    <property type="entry name" value="SCAN_sf"/>
</dbReference>
<evidence type="ECO:0000313" key="2">
    <source>
        <dbReference type="Ensembl" id="ENSLLEP00000041326.1"/>
    </source>
</evidence>
<dbReference type="PROSITE" id="PS50804">
    <property type="entry name" value="SCAN_BOX"/>
    <property type="match status" value="1"/>
</dbReference>
<dbReference type="Pfam" id="PF02023">
    <property type="entry name" value="SCAN"/>
    <property type="match status" value="1"/>
</dbReference>
<evidence type="ECO:0000259" key="1">
    <source>
        <dbReference type="PROSITE" id="PS50804"/>
    </source>
</evidence>
<reference evidence="2" key="1">
    <citation type="submission" date="2025-08" db="UniProtKB">
        <authorList>
            <consortium name="Ensembl"/>
        </authorList>
    </citation>
    <scope>IDENTIFICATION</scope>
</reference>
<dbReference type="Gene3D" id="1.10.4020.10">
    <property type="entry name" value="DNA breaking-rejoining enzymes"/>
    <property type="match status" value="1"/>
</dbReference>
<dbReference type="GeneTree" id="ENSGT01030000234861"/>
<dbReference type="OrthoDB" id="8917677at2759"/>
<accession>A0A8C5QTH6</accession>
<evidence type="ECO:0000313" key="3">
    <source>
        <dbReference type="Proteomes" id="UP000694569"/>
    </source>
</evidence>
<dbReference type="AlphaFoldDB" id="A0A8C5QTH6"/>
<dbReference type="SUPFAM" id="SSF47353">
    <property type="entry name" value="Retrovirus capsid dimerization domain-like"/>
    <property type="match status" value="1"/>
</dbReference>
<proteinExistence type="predicted"/>
<dbReference type="InterPro" id="IPR003309">
    <property type="entry name" value="SCAN_dom"/>
</dbReference>
<feature type="domain" description="SCAN box" evidence="1">
    <location>
        <begin position="3"/>
        <end position="80"/>
    </location>
</feature>